<feature type="domain" description="DH" evidence="4">
    <location>
        <begin position="204"/>
        <end position="508"/>
    </location>
</feature>
<feature type="compositionally biased region" description="Polar residues" evidence="3">
    <location>
        <begin position="151"/>
        <end position="176"/>
    </location>
</feature>
<dbReference type="PANTHER" id="PTHR46006">
    <property type="entry name" value="RHO GUANINE NUCLEOTIDE EXCHANGE FACTOR AT 64C, ISOFORM A"/>
    <property type="match status" value="1"/>
</dbReference>
<feature type="compositionally biased region" description="Basic and acidic residues" evidence="3">
    <location>
        <begin position="634"/>
        <end position="647"/>
    </location>
</feature>
<dbReference type="EMBL" id="JANVFT010000001">
    <property type="protein sequence ID" value="KAJ4501494.1"/>
    <property type="molecule type" value="Genomic_DNA"/>
</dbReference>
<comment type="subcellular location">
    <subcellularLocation>
        <location evidence="1">Cytoplasm</location>
    </subcellularLocation>
</comment>
<organism evidence="5 6">
    <name type="scientific">Lentinula lateritia</name>
    <dbReference type="NCBI Taxonomy" id="40482"/>
    <lineage>
        <taxon>Eukaryota</taxon>
        <taxon>Fungi</taxon>
        <taxon>Dikarya</taxon>
        <taxon>Basidiomycota</taxon>
        <taxon>Agaricomycotina</taxon>
        <taxon>Agaricomycetes</taxon>
        <taxon>Agaricomycetidae</taxon>
        <taxon>Agaricales</taxon>
        <taxon>Marasmiineae</taxon>
        <taxon>Omphalotaceae</taxon>
        <taxon>Lentinula</taxon>
    </lineage>
</organism>
<name>A0ABQ8W186_9AGAR</name>
<dbReference type="Gene3D" id="1.20.900.10">
    <property type="entry name" value="Dbl homology (DH) domain"/>
    <property type="match status" value="2"/>
</dbReference>
<dbReference type="PANTHER" id="PTHR46006:SF7">
    <property type="entry name" value="DH DOMAIN-CONTAINING PROTEIN"/>
    <property type="match status" value="1"/>
</dbReference>
<evidence type="ECO:0000313" key="6">
    <source>
        <dbReference type="Proteomes" id="UP001150217"/>
    </source>
</evidence>
<feature type="compositionally biased region" description="Gly residues" evidence="3">
    <location>
        <begin position="244"/>
        <end position="254"/>
    </location>
</feature>
<protein>
    <recommendedName>
        <fullName evidence="4">DH domain-containing protein</fullName>
    </recommendedName>
</protein>
<accession>A0ABQ8W186</accession>
<keyword evidence="2" id="KW-0963">Cytoplasm</keyword>
<feature type="compositionally biased region" description="Low complexity" evidence="3">
    <location>
        <begin position="981"/>
        <end position="1026"/>
    </location>
</feature>
<evidence type="ECO:0000256" key="1">
    <source>
        <dbReference type="ARBA" id="ARBA00004496"/>
    </source>
</evidence>
<evidence type="ECO:0000256" key="2">
    <source>
        <dbReference type="ARBA" id="ARBA00022490"/>
    </source>
</evidence>
<keyword evidence="6" id="KW-1185">Reference proteome</keyword>
<comment type="caution">
    <text evidence="5">The sequence shown here is derived from an EMBL/GenBank/DDBJ whole genome shotgun (WGS) entry which is preliminary data.</text>
</comment>
<dbReference type="SUPFAM" id="SSF48065">
    <property type="entry name" value="DBL homology domain (DH-domain)"/>
    <property type="match status" value="1"/>
</dbReference>
<feature type="compositionally biased region" description="Basic and acidic residues" evidence="3">
    <location>
        <begin position="1038"/>
        <end position="1047"/>
    </location>
</feature>
<sequence length="1047" mass="112731">MKAFFSRLHLGSNNNNTANTNANPNTYSNTYSNPNTNSNTNSRTNTPNASREKEIGKLPASLRTWPPVSPAPAVTPAALAPAPVRPESRESSTSQYAVYKPLPEVGALGGGDILDSEDDEGGGTPTKKAVAFVSSQDLEPLPENIGINRFRPTQNNSSQQSLRSGTPFSQMTSHTASTHVLSATSWSQVTEDELVSNLGARERTRQEVLFEIIQSEERYVGELGKMREMFIDPLLHPYSERGVGMQGGGSGSGEGESLPPIAARFMSPTPARGGDSSEDEDEDDNTWRTDPRSPYRGVPIIPFPSGARSHQSLPPASKLLNGVSTQSLGERRRAQSISGVPPHLLPPDLRICLEVIDSGVFEGHKRLAEALRKRYDDQYPLVRSLADVFVANSDIFSGYATYVLHLERALDQVDSALKSPLSKPRSSHHHPHSSNTIPVLLRTLDLLASNLGHTSLAISLSKPFQRLLKYPLLFQNLLYHTDPSTVEYESTLQMVAEIEVMVRGIEDEKVEWEDREKTRDVLGRIEWGEGNNTGGGSAGKEWVGRPKPGRVLLHETVYSPTAPPSSLSPIPIQIKKSKSSFRRLSDALSPKAFSKKDLWVVHFNDVVLLCQRTGLTTVPIWSSTSNNNTGSGDHQTKEKGRDWKGKDPPGGQGKRQLRTVTPRNLYRFIKVETWVIGDVVQPREGVVAMADIERARLQRLHSSHHPRIIPMPPDDENPSGAGLRLRPPHSPDSDSDPDSSDSDRKSKMSFSYWGADKVTIQRPPGAGGSTTKVVIRGGARGGAGTGRVRSTNLTTRSLTSSSTGPPPHRSSGGAPQGRIVVPSRRGGGGYAIHGHVIPPSAYSRESSANAKFGSRLVSERERDKERPSSRRTGTRSRTATVTSTTAADTAKSSSSTPPLNSNSNPNSNPNNTPTTLPLPSRITPSTSQTSARSRRSSQSASTTTVPAPAPTTNTPTPALSSTTPTTTKSRTGPISRGPSNTTSTATPMSKSTSTTASTSTSITASTSKSPKSPSSSSSTPVSPAASQDSGVGLYRQMMARDREGGRV</sequence>
<dbReference type="Proteomes" id="UP001150217">
    <property type="component" value="Unassembled WGS sequence"/>
</dbReference>
<dbReference type="Pfam" id="PF00621">
    <property type="entry name" value="RhoGEF"/>
    <property type="match status" value="1"/>
</dbReference>
<feature type="compositionally biased region" description="Basic and acidic residues" evidence="3">
    <location>
        <begin position="857"/>
        <end position="868"/>
    </location>
</feature>
<feature type="region of interest" description="Disordered" evidence="3">
    <location>
        <begin position="526"/>
        <end position="545"/>
    </location>
</feature>
<feature type="compositionally biased region" description="Low complexity" evidence="3">
    <location>
        <begin position="12"/>
        <end position="49"/>
    </location>
</feature>
<dbReference type="PROSITE" id="PS50010">
    <property type="entry name" value="DH_2"/>
    <property type="match status" value="1"/>
</dbReference>
<proteinExistence type="predicted"/>
<dbReference type="InterPro" id="IPR051480">
    <property type="entry name" value="Endocytic_GEF_Adapter"/>
</dbReference>
<gene>
    <name evidence="5" type="ORF">C8R41DRAFT_18</name>
</gene>
<feature type="region of interest" description="Disordered" evidence="3">
    <location>
        <begin position="1"/>
        <end position="51"/>
    </location>
</feature>
<feature type="region of interest" description="Disordered" evidence="3">
    <location>
        <begin position="241"/>
        <end position="296"/>
    </location>
</feature>
<feature type="region of interest" description="Disordered" evidence="3">
    <location>
        <begin position="703"/>
        <end position="1047"/>
    </location>
</feature>
<evidence type="ECO:0000256" key="3">
    <source>
        <dbReference type="SAM" id="MobiDB-lite"/>
    </source>
</evidence>
<evidence type="ECO:0000259" key="4">
    <source>
        <dbReference type="PROSITE" id="PS50010"/>
    </source>
</evidence>
<reference evidence="5" key="1">
    <citation type="submission" date="2022-08" db="EMBL/GenBank/DDBJ databases">
        <title>A Global Phylogenomic Analysis of the Shiitake Genus Lentinula.</title>
        <authorList>
            <consortium name="DOE Joint Genome Institute"/>
            <person name="Sierra-Patev S."/>
            <person name="Min B."/>
            <person name="Naranjo-Ortiz M."/>
            <person name="Looney B."/>
            <person name="Konkel Z."/>
            <person name="Slot J.C."/>
            <person name="Sakamoto Y."/>
            <person name="Steenwyk J.L."/>
            <person name="Rokas A."/>
            <person name="Carro J."/>
            <person name="Camarero S."/>
            <person name="Ferreira P."/>
            <person name="Molpeceres G."/>
            <person name="Ruiz-Duenas F.J."/>
            <person name="Serrano A."/>
            <person name="Henrissat B."/>
            <person name="Drula E."/>
            <person name="Hughes K.W."/>
            <person name="Mata J.L."/>
            <person name="Ishikawa N.K."/>
            <person name="Vargas-Isla R."/>
            <person name="Ushijima S."/>
            <person name="Smith C.A."/>
            <person name="Ahrendt S."/>
            <person name="Andreopoulos W."/>
            <person name="He G."/>
            <person name="Labutti K."/>
            <person name="Lipzen A."/>
            <person name="Ng V."/>
            <person name="Riley R."/>
            <person name="Sandor L."/>
            <person name="Barry K."/>
            <person name="Martinez A.T."/>
            <person name="Xiao Y."/>
            <person name="Gibbons J.G."/>
            <person name="Terashima K."/>
            <person name="Grigoriev I.V."/>
            <person name="Hibbett D.S."/>
        </authorList>
    </citation>
    <scope>NUCLEOTIDE SEQUENCE</scope>
    <source>
        <strain evidence="5">RHP3577 ss4</strain>
    </source>
</reference>
<feature type="region of interest" description="Disordered" evidence="3">
    <location>
        <begin position="619"/>
        <end position="658"/>
    </location>
</feature>
<dbReference type="InterPro" id="IPR035899">
    <property type="entry name" value="DBL_dom_sf"/>
</dbReference>
<feature type="region of interest" description="Disordered" evidence="3">
    <location>
        <begin position="145"/>
        <end position="176"/>
    </location>
</feature>
<evidence type="ECO:0000313" key="5">
    <source>
        <dbReference type="EMBL" id="KAJ4501494.1"/>
    </source>
</evidence>
<feature type="compositionally biased region" description="Low complexity" evidence="3">
    <location>
        <begin position="786"/>
        <end position="803"/>
    </location>
</feature>
<dbReference type="InterPro" id="IPR000219">
    <property type="entry name" value="DH_dom"/>
</dbReference>
<feature type="compositionally biased region" description="Low complexity" evidence="3">
    <location>
        <begin position="622"/>
        <end position="632"/>
    </location>
</feature>
<feature type="compositionally biased region" description="Low complexity" evidence="3">
    <location>
        <begin position="875"/>
        <end position="973"/>
    </location>
</feature>